<evidence type="ECO:0000313" key="4">
    <source>
        <dbReference type="EMBL" id="MQT82438.1"/>
    </source>
</evidence>
<dbReference type="Pfam" id="PF03929">
    <property type="entry name" value="PepSY_TM"/>
    <property type="match status" value="1"/>
</dbReference>
<keyword evidence="2" id="KW-0472">Membrane</keyword>
<organism evidence="4">
    <name type="scientific">Pseudomonas helleri</name>
    <dbReference type="NCBI Taxonomy" id="1608996"/>
    <lineage>
        <taxon>Bacteria</taxon>
        <taxon>Pseudomonadati</taxon>
        <taxon>Pseudomonadota</taxon>
        <taxon>Gammaproteobacteria</taxon>
        <taxon>Pseudomonadales</taxon>
        <taxon>Pseudomonadaceae</taxon>
        <taxon>Pseudomonas</taxon>
    </lineage>
</organism>
<dbReference type="InterPro" id="IPR005625">
    <property type="entry name" value="PepSY-ass_TM"/>
</dbReference>
<gene>
    <name evidence="5" type="ORF">GHN41_09885</name>
    <name evidence="4" type="ORF">GHN86_20570</name>
    <name evidence="3" type="ORF">GHN94_08780</name>
</gene>
<dbReference type="Proteomes" id="UP000443000">
    <property type="component" value="Unassembled WGS sequence"/>
</dbReference>
<evidence type="ECO:0000256" key="2">
    <source>
        <dbReference type="SAM" id="Phobius"/>
    </source>
</evidence>
<evidence type="ECO:0000313" key="7">
    <source>
        <dbReference type="Proteomes" id="UP000713985"/>
    </source>
</evidence>
<dbReference type="OrthoDB" id="9776609at2"/>
<sequence length="537" mass="59420">MKVLGFRQANAWLHTWAGLLLGWLLYAVFLTGTLSFFQEEITFWMKPELHASVPNPQSTERLVAKVQMLAPNAAQWTLTLPGDRNAAAQAQWFDIGQPIVKRGGHSIALDAGSAEPVTPRQTRGGSFLYRFHFELYGMPRVLARWIIGIATMVMLVAIVSGVITHKKIFKEFFTFRPRKGQRSWLDAHNATAVLALPFHLMITYSGLLLLMFMLMPWAVTSAYRADTQAFFNESGGRGARGAPAPAAGEPNTHMPHSPLTDLAPLLAHAEQRWPRGVGSISVSRPGQPNAVIELRERGGDSLIDRGSSERLRFDGVNGALLSSPPTPAISTTNALYNVFSSLHLIRFAGAPLRWLFFISGVIGTAMIVTGLVLWVVKRLPERHKRGSTPIGHRVVEVLNVGTVAGLLVATAAYFWANRLLPVGITQRSDWEIRSFFIVWLVCLIHPLLRTHKRAWLEQLVIAAGLFAALPLFSISLEHSHLLSSLKQGQWLLAGMDLTLLTSAALLAFTAWKLSRYQPQPRLQRQPRHTGVSQESAA</sequence>
<evidence type="ECO:0000256" key="1">
    <source>
        <dbReference type="SAM" id="MobiDB-lite"/>
    </source>
</evidence>
<dbReference type="PANTHER" id="PTHR34219">
    <property type="entry name" value="IRON-REGULATED INNER MEMBRANE PROTEIN-RELATED"/>
    <property type="match status" value="1"/>
</dbReference>
<evidence type="ECO:0000313" key="5">
    <source>
        <dbReference type="EMBL" id="MQU16748.1"/>
    </source>
</evidence>
<feature type="region of interest" description="Disordered" evidence="1">
    <location>
        <begin position="234"/>
        <end position="255"/>
    </location>
</feature>
<keyword evidence="2" id="KW-1133">Transmembrane helix</keyword>
<feature type="transmembrane region" description="Helical" evidence="2">
    <location>
        <begin position="397"/>
        <end position="416"/>
    </location>
</feature>
<feature type="transmembrane region" description="Helical" evidence="2">
    <location>
        <begin position="142"/>
        <end position="163"/>
    </location>
</feature>
<dbReference type="EMBL" id="WIWC01000048">
    <property type="protein sequence ID" value="MQT82438.1"/>
    <property type="molecule type" value="Genomic_DNA"/>
</dbReference>
<comment type="caution">
    <text evidence="4">The sequence shown here is derived from an EMBL/GenBank/DDBJ whole genome shotgun (WGS) entry which is preliminary data.</text>
</comment>
<evidence type="ECO:0000313" key="3">
    <source>
        <dbReference type="EMBL" id="MQT25923.1"/>
    </source>
</evidence>
<protein>
    <submittedName>
        <fullName evidence="4">PepSY domain-containing protein</fullName>
    </submittedName>
</protein>
<dbReference type="AlphaFoldDB" id="A0A6A7Z041"/>
<dbReference type="EMBL" id="WIVT01000009">
    <property type="protein sequence ID" value="MQU16748.1"/>
    <property type="molecule type" value="Genomic_DNA"/>
</dbReference>
<feature type="transmembrane region" description="Helical" evidence="2">
    <location>
        <begin position="455"/>
        <end position="476"/>
    </location>
</feature>
<accession>A0A6A7Z041</accession>
<feature type="transmembrane region" description="Helical" evidence="2">
    <location>
        <begin position="12"/>
        <end position="37"/>
    </location>
</feature>
<feature type="transmembrane region" description="Helical" evidence="2">
    <location>
        <begin position="488"/>
        <end position="511"/>
    </location>
</feature>
<feature type="transmembrane region" description="Helical" evidence="2">
    <location>
        <begin position="432"/>
        <end position="448"/>
    </location>
</feature>
<feature type="transmembrane region" description="Helical" evidence="2">
    <location>
        <begin position="354"/>
        <end position="376"/>
    </location>
</feature>
<proteinExistence type="predicted"/>
<evidence type="ECO:0000313" key="6">
    <source>
        <dbReference type="Proteomes" id="UP000443000"/>
    </source>
</evidence>
<dbReference type="EMBL" id="WIWP01000010">
    <property type="protein sequence ID" value="MQT25923.1"/>
    <property type="molecule type" value="Genomic_DNA"/>
</dbReference>
<keyword evidence="7" id="KW-1185">Reference proteome</keyword>
<dbReference type="PANTHER" id="PTHR34219:SF4">
    <property type="entry name" value="PEPSY DOMAIN-CONTAINING PROTEIN"/>
    <property type="match status" value="1"/>
</dbReference>
<name>A0A6A7Z041_9PSED</name>
<dbReference type="RefSeq" id="WP_153387223.1">
    <property type="nucleotide sequence ID" value="NZ_JBITTT010000006.1"/>
</dbReference>
<feature type="transmembrane region" description="Helical" evidence="2">
    <location>
        <begin position="184"/>
        <end position="214"/>
    </location>
</feature>
<reference evidence="6 7" key="1">
    <citation type="submission" date="2019-10" db="EMBL/GenBank/DDBJ databases">
        <title>Evaluation of single-gene subtyping targets for Pseudomonas.</title>
        <authorList>
            <person name="Reichler S.J."/>
            <person name="Orsi R.H."/>
            <person name="Wiedmann M."/>
            <person name="Martin N.H."/>
            <person name="Murphy S.I."/>
        </authorList>
    </citation>
    <scope>NUCLEOTIDE SEQUENCE</scope>
    <source>
        <strain evidence="3 7">FSL R10-0802</strain>
        <strain evidence="5 6">FSL R10-1594</strain>
        <strain evidence="4">FSL R10-2339</strain>
    </source>
</reference>
<dbReference type="Proteomes" id="UP000713985">
    <property type="component" value="Unassembled WGS sequence"/>
</dbReference>
<keyword evidence="2" id="KW-0812">Transmembrane</keyword>